<dbReference type="EMBL" id="JABXYM010000001">
    <property type="protein sequence ID" value="MCR6096920.1"/>
    <property type="molecule type" value="Genomic_DNA"/>
</dbReference>
<sequence length="67" mass="7604">MKLYRFEALINSSENVSIIVVASDELSAFETAELELEKNYLKLPVIEELSLIDTRTIRKKAGFVINS</sequence>
<dbReference type="Proteomes" id="UP001057753">
    <property type="component" value="Unassembled WGS sequence"/>
</dbReference>
<keyword evidence="2" id="KW-1185">Reference proteome</keyword>
<gene>
    <name evidence="1" type="ORF">HXA33_10160</name>
</gene>
<organism evidence="1 2">
    <name type="scientific">Salipaludibacillus agaradhaerens</name>
    <name type="common">Bacillus agaradhaerens</name>
    <dbReference type="NCBI Taxonomy" id="76935"/>
    <lineage>
        <taxon>Bacteria</taxon>
        <taxon>Bacillati</taxon>
        <taxon>Bacillota</taxon>
        <taxon>Bacilli</taxon>
        <taxon>Bacillales</taxon>
        <taxon>Bacillaceae</taxon>
    </lineage>
</organism>
<evidence type="ECO:0000313" key="1">
    <source>
        <dbReference type="EMBL" id="MCR6096920.1"/>
    </source>
</evidence>
<dbReference type="AlphaFoldDB" id="A0A9Q4B2H2"/>
<reference evidence="1" key="1">
    <citation type="submission" date="2020-06" db="EMBL/GenBank/DDBJ databases">
        <title>Insight into the genomes of haloalkaliphilic bacilli from Kenyan soda lakes.</title>
        <authorList>
            <person name="Mwirichia R."/>
            <person name="Villamizar G.C."/>
            <person name="Poehlein A."/>
            <person name="Mugweru J."/>
            <person name="Kipnyargis A."/>
            <person name="Kiplimo D."/>
            <person name="Orwa P."/>
            <person name="Daniel R."/>
        </authorList>
    </citation>
    <scope>NUCLEOTIDE SEQUENCE</scope>
    <source>
        <strain evidence="1">B1096_S55</strain>
    </source>
</reference>
<accession>A0A9Q4B2H2</accession>
<dbReference type="RefSeq" id="WP_257821407.1">
    <property type="nucleotide sequence ID" value="NZ_JABXYM010000001.1"/>
</dbReference>
<dbReference type="Pfam" id="PF13046">
    <property type="entry name" value="DUF3906"/>
    <property type="match status" value="1"/>
</dbReference>
<protein>
    <submittedName>
        <fullName evidence="1">DUF3906 family protein</fullName>
    </submittedName>
</protein>
<name>A0A9Q4B2H2_SALAG</name>
<dbReference type="InterPro" id="IPR024998">
    <property type="entry name" value="DUF3906"/>
</dbReference>
<evidence type="ECO:0000313" key="2">
    <source>
        <dbReference type="Proteomes" id="UP001057753"/>
    </source>
</evidence>
<proteinExistence type="predicted"/>
<comment type="caution">
    <text evidence="1">The sequence shown here is derived from an EMBL/GenBank/DDBJ whole genome shotgun (WGS) entry which is preliminary data.</text>
</comment>